<protein>
    <submittedName>
        <fullName evidence="2">DUF4133 domain-containing protein</fullName>
    </submittedName>
</protein>
<evidence type="ECO:0000256" key="1">
    <source>
        <dbReference type="SAM" id="Phobius"/>
    </source>
</evidence>
<feature type="transmembrane region" description="Helical" evidence="1">
    <location>
        <begin position="21"/>
        <end position="39"/>
    </location>
</feature>
<keyword evidence="3" id="KW-1185">Reference proteome</keyword>
<dbReference type="Pfam" id="PF13571">
    <property type="entry name" value="DUF4133"/>
    <property type="match status" value="1"/>
</dbReference>
<evidence type="ECO:0000313" key="3">
    <source>
        <dbReference type="Proteomes" id="UP001165430"/>
    </source>
</evidence>
<organism evidence="2 3">
    <name type="scientific">Belliella alkalica</name>
    <dbReference type="NCBI Taxonomy" id="1730871"/>
    <lineage>
        <taxon>Bacteria</taxon>
        <taxon>Pseudomonadati</taxon>
        <taxon>Bacteroidota</taxon>
        <taxon>Cytophagia</taxon>
        <taxon>Cytophagales</taxon>
        <taxon>Cyclobacteriaceae</taxon>
        <taxon>Belliella</taxon>
    </lineage>
</organism>
<accession>A0ABS9VFQ1</accession>
<gene>
    <name evidence="2" type="ORF">MM213_17400</name>
</gene>
<feature type="transmembrane region" description="Helical" evidence="1">
    <location>
        <begin position="45"/>
        <end position="64"/>
    </location>
</feature>
<dbReference type="RefSeq" id="WP_241414171.1">
    <property type="nucleotide sequence ID" value="NZ_JAKZGO010000019.1"/>
</dbReference>
<proteinExistence type="predicted"/>
<evidence type="ECO:0000313" key="2">
    <source>
        <dbReference type="EMBL" id="MCH7415280.1"/>
    </source>
</evidence>
<comment type="caution">
    <text evidence="2">The sequence shown here is derived from an EMBL/GenBank/DDBJ whole genome shotgun (WGS) entry which is preliminary data.</text>
</comment>
<name>A0ABS9VFQ1_9BACT</name>
<sequence>MDKSFQINKGVNKPMEFKGFQAQYIVYLGIGMLLDLALFTCLYFVGIPILINAGSCLMIFFGLYQKVFNLNKTYGQHGMMKKLASKQIPRAIKIRDRNYIKSLKSKSISND</sequence>
<dbReference type="Proteomes" id="UP001165430">
    <property type="component" value="Unassembled WGS sequence"/>
</dbReference>
<keyword evidence="1" id="KW-1133">Transmembrane helix</keyword>
<dbReference type="InterPro" id="IPR025407">
    <property type="entry name" value="DUF4133"/>
</dbReference>
<keyword evidence="1" id="KW-0472">Membrane</keyword>
<keyword evidence="1" id="KW-0812">Transmembrane</keyword>
<dbReference type="EMBL" id="JAKZGO010000019">
    <property type="protein sequence ID" value="MCH7415280.1"/>
    <property type="molecule type" value="Genomic_DNA"/>
</dbReference>
<reference evidence="2" key="1">
    <citation type="submission" date="2022-03" db="EMBL/GenBank/DDBJ databases">
        <title>De novo assembled genomes of Belliella spp. (Cyclobacteriaceae) strains.</title>
        <authorList>
            <person name="Szabo A."/>
            <person name="Korponai K."/>
            <person name="Felfoldi T."/>
        </authorList>
    </citation>
    <scope>NUCLEOTIDE SEQUENCE</scope>
    <source>
        <strain evidence="2">DSM 111903</strain>
    </source>
</reference>